<feature type="transmembrane region" description="Helical" evidence="16">
    <location>
        <begin position="217"/>
        <end position="244"/>
    </location>
</feature>
<dbReference type="InterPro" id="IPR001841">
    <property type="entry name" value="Znf_RING"/>
</dbReference>
<dbReference type="GO" id="GO:0061630">
    <property type="term" value="F:ubiquitin protein ligase activity"/>
    <property type="evidence" value="ECO:0007669"/>
    <property type="project" value="UniProtKB-EC"/>
</dbReference>
<evidence type="ECO:0000256" key="1">
    <source>
        <dbReference type="ARBA" id="ARBA00000900"/>
    </source>
</evidence>
<dbReference type="Pfam" id="PF12678">
    <property type="entry name" value="zf-rbx1"/>
    <property type="match status" value="1"/>
</dbReference>
<dbReference type="InterPro" id="IPR013083">
    <property type="entry name" value="Znf_RING/FYVE/PHD"/>
</dbReference>
<name>A0ABR4N752_9FUNG</name>
<dbReference type="PANTHER" id="PTHR22763">
    <property type="entry name" value="RING ZINC FINGER PROTEIN"/>
    <property type="match status" value="1"/>
</dbReference>
<keyword evidence="19" id="KW-1185">Reference proteome</keyword>
<dbReference type="InterPro" id="IPR058051">
    <property type="entry name" value="Znf_RING_synoviolin"/>
</dbReference>
<gene>
    <name evidence="18" type="primary">HRD1_1</name>
    <name evidence="18" type="ORF">HK105_205216</name>
</gene>
<evidence type="ECO:0000256" key="2">
    <source>
        <dbReference type="ARBA" id="ARBA00004477"/>
    </source>
</evidence>
<dbReference type="InterPro" id="IPR050731">
    <property type="entry name" value="HRD1_E3_ubiq-ligases"/>
</dbReference>
<dbReference type="Pfam" id="PF25563">
    <property type="entry name" value="TPR_SYVN1_N"/>
    <property type="match status" value="1"/>
</dbReference>
<evidence type="ECO:0000256" key="4">
    <source>
        <dbReference type="ARBA" id="ARBA00010089"/>
    </source>
</evidence>
<evidence type="ECO:0000256" key="5">
    <source>
        <dbReference type="ARBA" id="ARBA00012483"/>
    </source>
</evidence>
<reference evidence="18 19" key="1">
    <citation type="submission" date="2023-09" db="EMBL/GenBank/DDBJ databases">
        <title>Pangenome analysis of Batrachochytrium dendrobatidis and related Chytrids.</title>
        <authorList>
            <person name="Yacoub M.N."/>
            <person name="Stajich J.E."/>
            <person name="James T.Y."/>
        </authorList>
    </citation>
    <scope>NUCLEOTIDE SEQUENCE [LARGE SCALE GENOMIC DNA]</scope>
    <source>
        <strain evidence="18 19">JEL0888</strain>
    </source>
</reference>
<dbReference type="Gene3D" id="3.30.40.10">
    <property type="entry name" value="Zinc/RING finger domain, C3HC4 (zinc finger)"/>
    <property type="match status" value="1"/>
</dbReference>
<evidence type="ECO:0000256" key="6">
    <source>
        <dbReference type="ARBA" id="ARBA00022679"/>
    </source>
</evidence>
<keyword evidence="9 15" id="KW-0863">Zinc-finger</keyword>
<keyword evidence="7 16" id="KW-0812">Transmembrane</keyword>
<keyword evidence="18" id="KW-0012">Acyltransferase</keyword>
<accession>A0ABR4N752</accession>
<evidence type="ECO:0000313" key="19">
    <source>
        <dbReference type="Proteomes" id="UP001527925"/>
    </source>
</evidence>
<feature type="transmembrane region" description="Helical" evidence="16">
    <location>
        <begin position="172"/>
        <end position="196"/>
    </location>
</feature>
<evidence type="ECO:0000256" key="16">
    <source>
        <dbReference type="SAM" id="Phobius"/>
    </source>
</evidence>
<evidence type="ECO:0000256" key="13">
    <source>
        <dbReference type="ARBA" id="ARBA00022989"/>
    </source>
</evidence>
<dbReference type="Proteomes" id="UP001527925">
    <property type="component" value="Unassembled WGS sequence"/>
</dbReference>
<evidence type="ECO:0000256" key="9">
    <source>
        <dbReference type="ARBA" id="ARBA00022771"/>
    </source>
</evidence>
<dbReference type="PROSITE" id="PS50089">
    <property type="entry name" value="ZF_RING_2"/>
    <property type="match status" value="1"/>
</dbReference>
<evidence type="ECO:0000313" key="18">
    <source>
        <dbReference type="EMBL" id="KAL2915351.1"/>
    </source>
</evidence>
<evidence type="ECO:0000256" key="3">
    <source>
        <dbReference type="ARBA" id="ARBA00004906"/>
    </source>
</evidence>
<evidence type="ECO:0000256" key="14">
    <source>
        <dbReference type="ARBA" id="ARBA00023136"/>
    </source>
</evidence>
<feature type="transmembrane region" description="Helical" evidence="16">
    <location>
        <begin position="107"/>
        <end position="126"/>
    </location>
</feature>
<protein>
    <recommendedName>
        <fullName evidence="5">RING-type E3 ubiquitin transferase</fullName>
        <ecNumber evidence="5">2.3.2.27</ecNumber>
    </recommendedName>
</protein>
<comment type="caution">
    <text evidence="18">The sequence shown here is derived from an EMBL/GenBank/DDBJ whole genome shotgun (WGS) entry which is preliminary data.</text>
</comment>
<feature type="domain" description="RING-type" evidence="17">
    <location>
        <begin position="297"/>
        <end position="360"/>
    </location>
</feature>
<comment type="subcellular location">
    <subcellularLocation>
        <location evidence="2">Endoplasmic reticulum membrane</location>
        <topology evidence="2">Multi-pass membrane protein</topology>
    </subcellularLocation>
</comment>
<dbReference type="CDD" id="cd16479">
    <property type="entry name" value="RING-H2_synoviolin"/>
    <property type="match status" value="1"/>
</dbReference>
<comment type="similarity">
    <text evidence="4">Belongs to the HRD1 family.</text>
</comment>
<evidence type="ECO:0000256" key="10">
    <source>
        <dbReference type="ARBA" id="ARBA00022786"/>
    </source>
</evidence>
<keyword evidence="13 16" id="KW-1133">Transmembrane helix</keyword>
<evidence type="ECO:0000256" key="12">
    <source>
        <dbReference type="ARBA" id="ARBA00022833"/>
    </source>
</evidence>
<evidence type="ECO:0000256" key="8">
    <source>
        <dbReference type="ARBA" id="ARBA00022723"/>
    </source>
</evidence>
<dbReference type="EMBL" id="JADGIZ020000025">
    <property type="protein sequence ID" value="KAL2915351.1"/>
    <property type="molecule type" value="Genomic_DNA"/>
</dbReference>
<keyword evidence="12" id="KW-0862">Zinc</keyword>
<keyword evidence="14 16" id="KW-0472">Membrane</keyword>
<dbReference type="PANTHER" id="PTHR22763:SF184">
    <property type="entry name" value="E3 UBIQUITIN-PROTEIN LIGASE SYNOVIOLIN"/>
    <property type="match status" value="1"/>
</dbReference>
<dbReference type="EC" id="2.3.2.27" evidence="5"/>
<keyword evidence="10" id="KW-0833">Ubl conjugation pathway</keyword>
<dbReference type="InterPro" id="IPR057992">
    <property type="entry name" value="TPR_SYVN1_N"/>
</dbReference>
<keyword evidence="6 18" id="KW-0808">Transferase</keyword>
<feature type="transmembrane region" description="Helical" evidence="16">
    <location>
        <begin position="35"/>
        <end position="62"/>
    </location>
</feature>
<evidence type="ECO:0000259" key="17">
    <source>
        <dbReference type="PROSITE" id="PS50089"/>
    </source>
</evidence>
<sequence>MVLLGLRRLTLFGLASTALSALVLLNAFVQRQGQFFGTCIHLTQSGGSLLVLCSMLLYAAVISGRTLQRLLFGELRVIEIEHIYERSWFSIMDVCLAMTIFRNEFDLRFVGLFIFLLFVKIFHWICADRVDYMDQAPNVNAAFHLRILATITGLVAIDLAFLAYSVNTIVRFGASMIVVFAFEYTILLVLVVSVLAKYILHTIDLRSEAHWDDKSMYFFYVELFSDFFKLVSYVVFFGVVIHFYGIPLHIVRDLYMTLRSFVQRCRDLVQYHRATANMQQRYPNASEQELAATDRVCIVCREEMVAAAPADPAAQQNAQGNPPARAVATHDPLAPKKLPCGHIFHFRCLRGWLERQQACPTW</sequence>
<evidence type="ECO:0000256" key="15">
    <source>
        <dbReference type="PROSITE-ProRule" id="PRU00175"/>
    </source>
</evidence>
<keyword evidence="11" id="KW-0256">Endoplasmic reticulum</keyword>
<dbReference type="InterPro" id="IPR024766">
    <property type="entry name" value="Znf_RING_H2"/>
</dbReference>
<keyword evidence="8" id="KW-0479">Metal-binding</keyword>
<evidence type="ECO:0000256" key="11">
    <source>
        <dbReference type="ARBA" id="ARBA00022824"/>
    </source>
</evidence>
<comment type="pathway">
    <text evidence="3">Protein modification; protein ubiquitination.</text>
</comment>
<feature type="transmembrane region" description="Helical" evidence="16">
    <location>
        <begin position="9"/>
        <end position="29"/>
    </location>
</feature>
<comment type="catalytic activity">
    <reaction evidence="1">
        <text>S-ubiquitinyl-[E2 ubiquitin-conjugating enzyme]-L-cysteine + [acceptor protein]-L-lysine = [E2 ubiquitin-conjugating enzyme]-L-cysteine + N(6)-ubiquitinyl-[acceptor protein]-L-lysine.</text>
        <dbReference type="EC" id="2.3.2.27"/>
    </reaction>
</comment>
<evidence type="ECO:0000256" key="7">
    <source>
        <dbReference type="ARBA" id="ARBA00022692"/>
    </source>
</evidence>
<proteinExistence type="inferred from homology"/>
<dbReference type="SUPFAM" id="SSF57850">
    <property type="entry name" value="RING/U-box"/>
    <property type="match status" value="1"/>
</dbReference>
<organism evidence="18 19">
    <name type="scientific">Polyrhizophydium stewartii</name>
    <dbReference type="NCBI Taxonomy" id="2732419"/>
    <lineage>
        <taxon>Eukaryota</taxon>
        <taxon>Fungi</taxon>
        <taxon>Fungi incertae sedis</taxon>
        <taxon>Chytridiomycota</taxon>
        <taxon>Chytridiomycota incertae sedis</taxon>
        <taxon>Chytridiomycetes</taxon>
        <taxon>Rhizophydiales</taxon>
        <taxon>Rhizophydiales incertae sedis</taxon>
        <taxon>Polyrhizophydium</taxon>
    </lineage>
</organism>
<dbReference type="SMART" id="SM00184">
    <property type="entry name" value="RING"/>
    <property type="match status" value="1"/>
</dbReference>
<feature type="transmembrane region" description="Helical" evidence="16">
    <location>
        <begin position="147"/>
        <end position="166"/>
    </location>
</feature>